<feature type="transmembrane region" description="Helical" evidence="6">
    <location>
        <begin position="38"/>
        <end position="57"/>
    </location>
</feature>
<organism evidence="7">
    <name type="scientific">Longilinea arvoryzae</name>
    <dbReference type="NCBI Taxonomy" id="360412"/>
    <lineage>
        <taxon>Bacteria</taxon>
        <taxon>Bacillati</taxon>
        <taxon>Chloroflexota</taxon>
        <taxon>Anaerolineae</taxon>
        <taxon>Anaerolineales</taxon>
        <taxon>Anaerolineaceae</taxon>
        <taxon>Longilinea</taxon>
    </lineage>
</organism>
<dbReference type="RefSeq" id="WP_075074799.1">
    <property type="nucleotide sequence ID" value="NZ_DF967972.1"/>
</dbReference>
<feature type="transmembrane region" description="Helical" evidence="6">
    <location>
        <begin position="240"/>
        <end position="262"/>
    </location>
</feature>
<protein>
    <submittedName>
        <fullName evidence="7">Uncharacterized protein</fullName>
    </submittedName>
</protein>
<evidence type="ECO:0000256" key="6">
    <source>
        <dbReference type="SAM" id="Phobius"/>
    </source>
</evidence>
<gene>
    <name evidence="7" type="ORF">LARV_03422</name>
</gene>
<comment type="subcellular location">
    <subcellularLocation>
        <location evidence="1">Cell membrane</location>
        <topology evidence="1">Multi-pass membrane protein</topology>
    </subcellularLocation>
</comment>
<evidence type="ECO:0000256" key="3">
    <source>
        <dbReference type="ARBA" id="ARBA00022692"/>
    </source>
</evidence>
<accession>A0A0S7BD27</accession>
<feature type="transmembrane region" description="Helical" evidence="6">
    <location>
        <begin position="217"/>
        <end position="234"/>
    </location>
</feature>
<keyword evidence="3 6" id="KW-0812">Transmembrane</keyword>
<evidence type="ECO:0000313" key="7">
    <source>
        <dbReference type="EMBL" id="GAP15630.1"/>
    </source>
</evidence>
<dbReference type="AlphaFoldDB" id="A0A0S7BD27"/>
<name>A0A0S7BD27_9CHLR</name>
<dbReference type="GO" id="GO:0005886">
    <property type="term" value="C:plasma membrane"/>
    <property type="evidence" value="ECO:0007669"/>
    <property type="project" value="UniProtKB-SubCell"/>
</dbReference>
<feature type="transmembrane region" description="Helical" evidence="6">
    <location>
        <begin position="6"/>
        <end position="26"/>
    </location>
</feature>
<dbReference type="EMBL" id="DF967972">
    <property type="protein sequence ID" value="GAP15630.1"/>
    <property type="molecule type" value="Genomic_DNA"/>
</dbReference>
<dbReference type="PANTHER" id="PTHR39087:SF2">
    <property type="entry name" value="UPF0104 MEMBRANE PROTEIN MJ1595"/>
    <property type="match status" value="1"/>
</dbReference>
<dbReference type="NCBIfam" id="TIGR00374">
    <property type="entry name" value="flippase-like domain"/>
    <property type="match status" value="1"/>
</dbReference>
<keyword evidence="5 6" id="KW-0472">Membrane</keyword>
<dbReference type="PANTHER" id="PTHR39087">
    <property type="entry name" value="UPF0104 MEMBRANE PROTEIN MJ1595"/>
    <property type="match status" value="1"/>
</dbReference>
<keyword evidence="4 6" id="KW-1133">Transmembrane helix</keyword>
<dbReference type="Pfam" id="PF03706">
    <property type="entry name" value="LPG_synthase_TM"/>
    <property type="match status" value="1"/>
</dbReference>
<reference evidence="7" key="1">
    <citation type="submission" date="2015-07" db="EMBL/GenBank/DDBJ databases">
        <title>Draft Genome Sequences of Anaerolinea thermolimosa IMO-1, Bellilinea caldifistulae GOMI-1, Leptolinea tardivitalis YMTK-2, Levilinea saccharolytica KIBI-1,Longilinea arvoryzae KOME-1, Previously Described as Members of the Anaerolineaceae (Chloroflexi).</title>
        <authorList>
            <person name="Sekiguchi Y."/>
            <person name="Ohashi A."/>
            <person name="Matsuura N."/>
            <person name="Tourlousse M.D."/>
        </authorList>
    </citation>
    <scope>NUCLEOTIDE SEQUENCE [LARGE SCALE GENOMIC DNA]</scope>
    <source>
        <strain evidence="7">KOME-1</strain>
    </source>
</reference>
<sequence>MKRWQFWVGIFISAVFLYLTLRGMHLNEFWQTLKTAKYLWLLPGVAVYFIGVWVRAWRWHYMLRPLKKISTRSMFPIVAIGYMGNNIYPARAGELLRAAVLKQREGVPISASLATVIVERIFDGVVMLAFVFLNLPELARLTQNSGVVGNLNIRDVAIIGAVVFIGALAVFLLAAMFPRVTERIVNWCADHLVPIRIREKVRGFALRFLTGLESLRSPADALMIFFTTVIIWLLETGKYWFVMHAFPFEVSFFALMLMNGIVNLTTTLPSAPGYVGTFDAPGIALLVAYSIPQAIAAGYTLVLHAALWFPITLLGAYYYVRQPLRWGKQMETLRSEA</sequence>
<dbReference type="OrthoDB" id="9786506at2"/>
<evidence type="ECO:0000256" key="4">
    <source>
        <dbReference type="ARBA" id="ARBA00022989"/>
    </source>
</evidence>
<keyword evidence="2" id="KW-1003">Cell membrane</keyword>
<feature type="transmembrane region" description="Helical" evidence="6">
    <location>
        <begin position="109"/>
        <end position="136"/>
    </location>
</feature>
<feature type="transmembrane region" description="Helical" evidence="6">
    <location>
        <begin position="297"/>
        <end position="320"/>
    </location>
</feature>
<evidence type="ECO:0000313" key="8">
    <source>
        <dbReference type="Proteomes" id="UP000055060"/>
    </source>
</evidence>
<keyword evidence="8" id="KW-1185">Reference proteome</keyword>
<feature type="transmembrane region" description="Helical" evidence="6">
    <location>
        <begin position="156"/>
        <end position="177"/>
    </location>
</feature>
<dbReference type="Proteomes" id="UP000055060">
    <property type="component" value="Unassembled WGS sequence"/>
</dbReference>
<evidence type="ECO:0000256" key="2">
    <source>
        <dbReference type="ARBA" id="ARBA00022475"/>
    </source>
</evidence>
<dbReference type="InterPro" id="IPR022791">
    <property type="entry name" value="L-PG_synthase/AglD"/>
</dbReference>
<evidence type="ECO:0000256" key="1">
    <source>
        <dbReference type="ARBA" id="ARBA00004651"/>
    </source>
</evidence>
<dbReference type="STRING" id="360412.LARV_03422"/>
<evidence type="ECO:0000256" key="5">
    <source>
        <dbReference type="ARBA" id="ARBA00023136"/>
    </source>
</evidence>
<proteinExistence type="predicted"/>